<comment type="caution">
    <text evidence="4">The sequence shown here is derived from an EMBL/GenBank/DDBJ whole genome shotgun (WGS) entry which is preliminary data.</text>
</comment>
<evidence type="ECO:0000313" key="5">
    <source>
        <dbReference type="Proteomes" id="UP000188533"/>
    </source>
</evidence>
<protein>
    <recommendedName>
        <fullName evidence="3">YEATS domain-containing protein</fullName>
    </recommendedName>
</protein>
<dbReference type="Pfam" id="PF22951">
    <property type="entry name" value="3HBD"/>
    <property type="match status" value="1"/>
</dbReference>
<evidence type="ECO:0000256" key="1">
    <source>
        <dbReference type="ARBA" id="ARBA00023242"/>
    </source>
</evidence>
<keyword evidence="5" id="KW-1185">Reference proteome</keyword>
<dbReference type="InterPro" id="IPR055127">
    <property type="entry name" value="YEATS2_3HBD"/>
</dbReference>
<reference evidence="4 5" key="1">
    <citation type="submission" date="2016-08" db="EMBL/GenBank/DDBJ databases">
        <authorList>
            <consortium name="Lentinula edodes genome sequencing consortium"/>
            <person name="Sakamoto Y."/>
            <person name="Nakade K."/>
            <person name="Sato S."/>
            <person name="Yoshida Y."/>
            <person name="Miyazaki K."/>
            <person name="Natsume S."/>
            <person name="Konno N."/>
        </authorList>
    </citation>
    <scope>NUCLEOTIDE SEQUENCE [LARGE SCALE GENOMIC DNA]</scope>
    <source>
        <strain evidence="4 5">NBRC 111202</strain>
    </source>
</reference>
<dbReference type="STRING" id="5353.A0A1Q3E3Y0"/>
<sequence>MFPNKRIKLDRTDEQRKQIILAEIDVELGLRKRLAQTLESRIAWASLLLDSLQNETECVSEVPFRDVALNTLSILESSSDILFARDVIVVPPTNVAPKGRLPPKEKPITRSQKSKFLFLRSQDSHRVVLLRCSICHQSTFNTLQGLYNHGRILHSTDWGSHEQCIKACAVPQEELDADLDLEGGVDGHEMKTRPALPLNWSDSPALAQFLGKEAKRKGIKVWDDGKHIDIITFDGNDIEEGVIMTNDKRSQLAANSTSFTDSTITATSRFHISCRVTLTDTSLFIPEDQRIEEKKDHTHQWMICAESASYSLDLTTVLTSMLVTPMSSPDLEPSISLAPLIATEPPFLVVGTTSEPFQVQIELMFNPSTSGPGQNGQKVILEHWVGLDMIGTNKLPTKGDEQVIDIELDKDTVLKPAKTGYPPVKARSHWENMSNIKSSTNIKHKLGDPAPLNTVEPTIPGSYHDLLLLLLNRFPMTLSDIPHNDRKMASDIPYKLPADSNQLKALIIGRRKAIEWARAKALQGAYTHHIEVLRERDPCSHLIPLTTGDVYAWLEDNGHFVRRMATWLLETTPRVNGAAFVDSGYGPMARKG</sequence>
<proteinExistence type="predicted"/>
<dbReference type="EMBL" id="BDGU01000078">
    <property type="protein sequence ID" value="GAW01967.1"/>
    <property type="molecule type" value="Genomic_DNA"/>
</dbReference>
<dbReference type="Proteomes" id="UP000188533">
    <property type="component" value="Unassembled WGS sequence"/>
</dbReference>
<dbReference type="PROSITE" id="PS51037">
    <property type="entry name" value="YEATS"/>
    <property type="match status" value="1"/>
</dbReference>
<evidence type="ECO:0000313" key="4">
    <source>
        <dbReference type="EMBL" id="GAW01967.1"/>
    </source>
</evidence>
<dbReference type="InterPro" id="IPR055129">
    <property type="entry name" value="YEATS_dom"/>
</dbReference>
<feature type="domain" description="YEATS" evidence="3">
    <location>
        <begin position="266"/>
        <end position="427"/>
    </location>
</feature>
<dbReference type="AlphaFoldDB" id="A0A1Q3E3Y0"/>
<evidence type="ECO:0000259" key="3">
    <source>
        <dbReference type="PROSITE" id="PS51037"/>
    </source>
</evidence>
<comment type="subcellular location">
    <subcellularLocation>
        <location evidence="2">Nucleus</location>
    </subcellularLocation>
</comment>
<dbReference type="InterPro" id="IPR038704">
    <property type="entry name" value="YEAST_sf"/>
</dbReference>
<organism evidence="4 5">
    <name type="scientific">Lentinula edodes</name>
    <name type="common">Shiitake mushroom</name>
    <name type="synonym">Lentinus edodes</name>
    <dbReference type="NCBI Taxonomy" id="5353"/>
    <lineage>
        <taxon>Eukaryota</taxon>
        <taxon>Fungi</taxon>
        <taxon>Dikarya</taxon>
        <taxon>Basidiomycota</taxon>
        <taxon>Agaricomycotina</taxon>
        <taxon>Agaricomycetes</taxon>
        <taxon>Agaricomycetidae</taxon>
        <taxon>Agaricales</taxon>
        <taxon>Marasmiineae</taxon>
        <taxon>Omphalotaceae</taxon>
        <taxon>Lentinula</taxon>
    </lineage>
</organism>
<reference evidence="4 5" key="2">
    <citation type="submission" date="2017-02" db="EMBL/GenBank/DDBJ databases">
        <title>A genome survey and senescence transcriptome analysis in Lentinula edodes.</title>
        <authorList>
            <person name="Sakamoto Y."/>
            <person name="Nakade K."/>
            <person name="Sato S."/>
            <person name="Yoshida Y."/>
            <person name="Miyazaki K."/>
            <person name="Natsume S."/>
            <person name="Konno N."/>
        </authorList>
    </citation>
    <scope>NUCLEOTIDE SEQUENCE [LARGE SCALE GENOMIC DNA]</scope>
    <source>
        <strain evidence="4 5">NBRC 111202</strain>
    </source>
</reference>
<evidence type="ECO:0000256" key="2">
    <source>
        <dbReference type="PROSITE-ProRule" id="PRU00376"/>
    </source>
</evidence>
<dbReference type="GO" id="GO:0005634">
    <property type="term" value="C:nucleus"/>
    <property type="evidence" value="ECO:0007669"/>
    <property type="project" value="UniProtKB-SubCell"/>
</dbReference>
<accession>A0A1Q3E3Y0</accession>
<keyword evidence="1 2" id="KW-0539">Nucleus</keyword>
<name>A0A1Q3E3Y0_LENED</name>
<dbReference type="Gene3D" id="2.60.40.1970">
    <property type="entry name" value="YEATS domain"/>
    <property type="match status" value="1"/>
</dbReference>
<gene>
    <name evidence="4" type="ORF">LENED_003591</name>
</gene>